<sequence>MYPFNHMSMRRTRSELLATPETISLSLPTRPPVKDLSDVNGHLVADRQRYKTSPKESWSSKGASVSRSIHSVLMTLQIMALFPNPNSNRKPRWRRATRLVLMLNYSALAILLNCYLLNKNIWLITAFRERFGLMHASTVSCIITGIKPMINIFLIGLFVIRVREHMRLIKTLDTIDFCFRSAFHVSPPTRFYVAVFFVIVGFFTVIPFTFKVVEFIYTDQKFGSSVIQDTAFIIVPTLSLWNIIPLLYYHLYNRLVRFYCRTLVKSLDLEHRKRRFNLKFYYEQFLRITSAQATVGNLFNPFILFSLAWSMLVLCLTIYFITQPHSSLLEPISPEQITVPEIRIRLTRSVHFTICWAGLQVLVALMHIVIICHTGMNTNETTRGVVTAVLRIVPDANADLDRFQISCFVHKMSTQFMWGMTVWRAFPLERTTFFTLVSVIVTYAFLLLKLKENPAMTPITRQFIIHNNGSMVFTTTLSP</sequence>
<dbReference type="WBParaSite" id="HCON_00152780-00001">
    <property type="protein sequence ID" value="HCON_00152780-00001"/>
    <property type="gene ID" value="HCON_00152780"/>
</dbReference>
<dbReference type="OrthoDB" id="5782746at2759"/>
<feature type="transmembrane region" description="Helical" evidence="1">
    <location>
        <begin position="302"/>
        <end position="321"/>
    </location>
</feature>
<dbReference type="OMA" id="KENPAMT"/>
<organism evidence="2 3">
    <name type="scientific">Haemonchus contortus</name>
    <name type="common">Barber pole worm</name>
    <dbReference type="NCBI Taxonomy" id="6289"/>
    <lineage>
        <taxon>Eukaryota</taxon>
        <taxon>Metazoa</taxon>
        <taxon>Ecdysozoa</taxon>
        <taxon>Nematoda</taxon>
        <taxon>Chromadorea</taxon>
        <taxon>Rhabditida</taxon>
        <taxon>Rhabditina</taxon>
        <taxon>Rhabditomorpha</taxon>
        <taxon>Strongyloidea</taxon>
        <taxon>Trichostrongylidae</taxon>
        <taxon>Haemonchus</taxon>
    </lineage>
</organism>
<feature type="transmembrane region" description="Helical" evidence="1">
    <location>
        <begin position="353"/>
        <end position="376"/>
    </location>
</feature>
<feature type="transmembrane region" description="Helical" evidence="1">
    <location>
        <begin position="191"/>
        <end position="210"/>
    </location>
</feature>
<proteinExistence type="predicted"/>
<protein>
    <submittedName>
        <fullName evidence="3">G protein-coupled receptor</fullName>
    </submittedName>
</protein>
<feature type="transmembrane region" description="Helical" evidence="1">
    <location>
        <begin position="99"/>
        <end position="118"/>
    </location>
</feature>
<dbReference type="AlphaFoldDB" id="A0A7I5ECW4"/>
<evidence type="ECO:0000256" key="1">
    <source>
        <dbReference type="SAM" id="Phobius"/>
    </source>
</evidence>
<keyword evidence="1" id="KW-0472">Membrane</keyword>
<feature type="transmembrane region" description="Helical" evidence="1">
    <location>
        <begin position="230"/>
        <end position="251"/>
    </location>
</feature>
<reference evidence="3" key="1">
    <citation type="submission" date="2020-12" db="UniProtKB">
        <authorList>
            <consortium name="WormBaseParasite"/>
        </authorList>
    </citation>
    <scope>IDENTIFICATION</scope>
    <source>
        <strain evidence="3">MHco3</strain>
    </source>
</reference>
<evidence type="ECO:0000313" key="2">
    <source>
        <dbReference type="Proteomes" id="UP000025227"/>
    </source>
</evidence>
<keyword evidence="1" id="KW-1133">Transmembrane helix</keyword>
<feature type="transmembrane region" description="Helical" evidence="1">
    <location>
        <begin position="133"/>
        <end position="160"/>
    </location>
</feature>
<name>A0A7I5ECW4_HAECO</name>
<accession>A0A7I5ECW4</accession>
<feature type="transmembrane region" description="Helical" evidence="1">
    <location>
        <begin position="431"/>
        <end position="448"/>
    </location>
</feature>
<dbReference type="Proteomes" id="UP000025227">
    <property type="component" value="Unplaced"/>
</dbReference>
<keyword evidence="1" id="KW-0812">Transmembrane</keyword>
<keyword evidence="2" id="KW-1185">Reference proteome</keyword>
<evidence type="ECO:0000313" key="3">
    <source>
        <dbReference type="WBParaSite" id="HCON_00152780-00001"/>
    </source>
</evidence>